<dbReference type="InterPro" id="IPR001128">
    <property type="entry name" value="Cyt_P450"/>
</dbReference>
<evidence type="ECO:0000256" key="5">
    <source>
        <dbReference type="ARBA" id="ARBA00022723"/>
    </source>
</evidence>
<evidence type="ECO:0000256" key="11">
    <source>
        <dbReference type="SAM" id="Phobius"/>
    </source>
</evidence>
<organism evidence="12 14">
    <name type="scientific">Alternaria alternata</name>
    <name type="common">Alternaria rot fungus</name>
    <name type="synonym">Torula alternata</name>
    <dbReference type="NCBI Taxonomy" id="5599"/>
    <lineage>
        <taxon>Eukaryota</taxon>
        <taxon>Fungi</taxon>
        <taxon>Dikarya</taxon>
        <taxon>Ascomycota</taxon>
        <taxon>Pezizomycotina</taxon>
        <taxon>Dothideomycetes</taxon>
        <taxon>Pleosporomycetidae</taxon>
        <taxon>Pleosporales</taxon>
        <taxon>Pleosporineae</taxon>
        <taxon>Pleosporaceae</taxon>
        <taxon>Alternaria</taxon>
        <taxon>Alternaria sect. Alternaria</taxon>
        <taxon>Alternaria alternata complex</taxon>
    </lineage>
</organism>
<dbReference type="Proteomes" id="UP000291422">
    <property type="component" value="Unassembled WGS sequence"/>
</dbReference>
<keyword evidence="11" id="KW-1133">Transmembrane helix</keyword>
<evidence type="ECO:0000256" key="2">
    <source>
        <dbReference type="ARBA" id="ARBA00004685"/>
    </source>
</evidence>
<dbReference type="KEGG" id="aalt:CC77DRAFT_985017"/>
<dbReference type="PROSITE" id="PS00086">
    <property type="entry name" value="CYTOCHROME_P450"/>
    <property type="match status" value="1"/>
</dbReference>
<dbReference type="GO" id="GO:0016705">
    <property type="term" value="F:oxidoreductase activity, acting on paired donors, with incorporation or reduction of molecular oxygen"/>
    <property type="evidence" value="ECO:0007669"/>
    <property type="project" value="InterPro"/>
</dbReference>
<dbReference type="PANTHER" id="PTHR46206:SF1">
    <property type="entry name" value="P450, PUTATIVE (EUROFUNG)-RELATED"/>
    <property type="match status" value="1"/>
</dbReference>
<feature type="transmembrane region" description="Helical" evidence="11">
    <location>
        <begin position="12"/>
        <end position="36"/>
    </location>
</feature>
<dbReference type="InterPro" id="IPR036396">
    <property type="entry name" value="Cyt_P450_sf"/>
</dbReference>
<dbReference type="EMBL" id="PDXD01000003">
    <property type="protein sequence ID" value="RYN80782.1"/>
    <property type="molecule type" value="Genomic_DNA"/>
</dbReference>
<keyword evidence="6 10" id="KW-0560">Oxidoreductase</keyword>
<reference evidence="15" key="2">
    <citation type="journal article" date="2019" name="bioRxiv">
        <title>Genomics, evolutionary history and diagnostics of the Alternaria alternata species group including apple and Asian pear pathotypes.</title>
        <authorList>
            <person name="Armitage A.D."/>
            <person name="Cockerton H.M."/>
            <person name="Sreenivasaprasad S."/>
            <person name="Woodhall J.W."/>
            <person name="Lane C.R."/>
            <person name="Harrison R.J."/>
            <person name="Clarkson J.P."/>
        </authorList>
    </citation>
    <scope>NUCLEOTIDE SEQUENCE [LARGE SCALE GENOMIC DNA]</scope>
    <source>
        <strain evidence="15">FERA 1177</strain>
    </source>
</reference>
<keyword evidence="11" id="KW-0812">Transmembrane</keyword>
<dbReference type="VEuPathDB" id="FungiDB:CC77DRAFT_985017"/>
<dbReference type="PANTHER" id="PTHR46206">
    <property type="entry name" value="CYTOCHROME P450"/>
    <property type="match status" value="1"/>
</dbReference>
<comment type="pathway">
    <text evidence="2">Mycotoxin biosynthesis.</text>
</comment>
<dbReference type="GeneID" id="29121781"/>
<keyword evidence="4 9" id="KW-0349">Heme</keyword>
<proteinExistence type="inferred from homology"/>
<evidence type="ECO:0000256" key="6">
    <source>
        <dbReference type="ARBA" id="ARBA00023002"/>
    </source>
</evidence>
<reference evidence="13" key="3">
    <citation type="journal article" date="2019" name="J. ISSAAS">
        <title>Genomics, evolutionary history and diagnostics of the Alternaria alternata species group including apple and Asian pear pathotypes.</title>
        <authorList>
            <person name="Armitage A.D."/>
            <person name="Cockerton H.M."/>
            <person name="Sreenivasaprasad S."/>
            <person name="Woodhall J."/>
            <person name="Lane C."/>
            <person name="Harrison R.J."/>
            <person name="Clarkson J.P."/>
        </authorList>
    </citation>
    <scope>NUCLEOTIDE SEQUENCE</scope>
    <source>
        <strain evidence="13">FERA 1177</strain>
    </source>
</reference>
<evidence type="ECO:0000313" key="14">
    <source>
        <dbReference type="Proteomes" id="UP000077248"/>
    </source>
</evidence>
<dbReference type="GO" id="GO:0005506">
    <property type="term" value="F:iron ion binding"/>
    <property type="evidence" value="ECO:0007669"/>
    <property type="project" value="InterPro"/>
</dbReference>
<comment type="similarity">
    <text evidence="3 10">Belongs to the cytochrome P450 family.</text>
</comment>
<dbReference type="Proteomes" id="UP000077248">
    <property type="component" value="Unassembled WGS sequence"/>
</dbReference>
<evidence type="ECO:0000313" key="12">
    <source>
        <dbReference type="EMBL" id="OAG22578.1"/>
    </source>
</evidence>
<evidence type="ECO:0000256" key="3">
    <source>
        <dbReference type="ARBA" id="ARBA00010617"/>
    </source>
</evidence>
<sequence length="547" mass="62634">MTGSSEATESHTLFTIPHVAAAIITYWIVATTYNLITSPTPPSSIPWMGYGKGWIADFRNFTALTKSKEWLLAGYDKYSRNDKVFVLPPTLGMAAEIVMPRSQMGWMFDQPDTVLSTSEAHYDFLQGDYSFVKPIILKDPYHEHVIHKNLVRNLNAILPELEEEVPHAISEVYGTDTDSWKKLDVMDSFMKMIPVLTNRMLLGGSLCRERKFLDAVLGFTVDCIRTQSLMQLFPKALHPVIGTLLSLTTKYHYWLSSRFTLPMIKQRISDIEKKDAGDPEYKNWKEPNDFINWSYRTAQAEGRRDEMQPDRIAQRIMPINFASIHTTSLTAYETMVNIMSAGPEVVKQLREEAHRILQEEGGWTKQGLSRMHRIDSAIRESQRVAPIALTFVHRKVVAKEGVTTPEGVHVKYGTLLSCPWTPLAGDTDIHEKPEEFDAFRYSRPREEYEAMDAEERKKIDALKLKQTGLVTTGVHHLPFGHGRHACPGRFFVSHELKMIFADLLLNYDIKPLAEKPKKIWVIRFQVPMPATIEVRRRKSVWKPETAS</sequence>
<evidence type="ECO:0000313" key="15">
    <source>
        <dbReference type="Proteomes" id="UP000291422"/>
    </source>
</evidence>
<dbReference type="EMBL" id="KV441474">
    <property type="protein sequence ID" value="OAG22578.1"/>
    <property type="molecule type" value="Genomic_DNA"/>
</dbReference>
<dbReference type="PRINTS" id="PR00465">
    <property type="entry name" value="EP450IV"/>
</dbReference>
<dbReference type="InterPro" id="IPR017972">
    <property type="entry name" value="Cyt_P450_CS"/>
</dbReference>
<gene>
    <name evidence="13" type="ORF">AA0117_g2694</name>
    <name evidence="12" type="ORF">CC77DRAFT_985017</name>
</gene>
<dbReference type="GO" id="GO:0004497">
    <property type="term" value="F:monooxygenase activity"/>
    <property type="evidence" value="ECO:0007669"/>
    <property type="project" value="UniProtKB-KW"/>
</dbReference>
<reference evidence="12 14" key="1">
    <citation type="submission" date="2016-05" db="EMBL/GenBank/DDBJ databases">
        <title>Comparative analysis of secretome profiles of manganese(II)-oxidizing ascomycete fungi.</title>
        <authorList>
            <consortium name="DOE Joint Genome Institute"/>
            <person name="Zeiner C.A."/>
            <person name="Purvine S.O."/>
            <person name="Zink E.M."/>
            <person name="Wu S."/>
            <person name="Pasa-Tolic L."/>
            <person name="Chaput D.L."/>
            <person name="Haridas S."/>
            <person name="Grigoriev I.V."/>
            <person name="Santelli C.M."/>
            <person name="Hansel C.M."/>
        </authorList>
    </citation>
    <scope>NUCLEOTIDE SEQUENCE [LARGE SCALE GENOMIC DNA]</scope>
    <source>
        <strain evidence="12 14">SRC1lrK2f</strain>
    </source>
</reference>
<dbReference type="Gene3D" id="1.10.630.10">
    <property type="entry name" value="Cytochrome P450"/>
    <property type="match status" value="1"/>
</dbReference>
<keyword evidence="14" id="KW-1185">Reference proteome</keyword>
<evidence type="ECO:0000256" key="8">
    <source>
        <dbReference type="ARBA" id="ARBA00023033"/>
    </source>
</evidence>
<evidence type="ECO:0000256" key="4">
    <source>
        <dbReference type="ARBA" id="ARBA00022617"/>
    </source>
</evidence>
<evidence type="ECO:0000256" key="10">
    <source>
        <dbReference type="RuleBase" id="RU000461"/>
    </source>
</evidence>
<dbReference type="RefSeq" id="XP_018387999.1">
    <property type="nucleotide sequence ID" value="XM_018536187.1"/>
</dbReference>
<dbReference type="OMA" id="VMHKYLA"/>
<dbReference type="AlphaFoldDB" id="A0A177DT21"/>
<name>A0A177DT21_ALTAL</name>
<evidence type="ECO:0000256" key="1">
    <source>
        <dbReference type="ARBA" id="ARBA00001971"/>
    </source>
</evidence>
<evidence type="ECO:0000256" key="7">
    <source>
        <dbReference type="ARBA" id="ARBA00023004"/>
    </source>
</evidence>
<keyword evidence="11" id="KW-0472">Membrane</keyword>
<comment type="cofactor">
    <cofactor evidence="1 9">
        <name>heme</name>
        <dbReference type="ChEBI" id="CHEBI:30413"/>
    </cofactor>
</comment>
<dbReference type="CDD" id="cd11041">
    <property type="entry name" value="CYP503A1-like"/>
    <property type="match status" value="1"/>
</dbReference>
<dbReference type="InterPro" id="IPR002403">
    <property type="entry name" value="Cyt_P450_E_grp-IV"/>
</dbReference>
<feature type="binding site" description="axial binding residue" evidence="9">
    <location>
        <position position="486"/>
    </location>
    <ligand>
        <name>heme</name>
        <dbReference type="ChEBI" id="CHEBI:30413"/>
    </ligand>
    <ligandPart>
        <name>Fe</name>
        <dbReference type="ChEBI" id="CHEBI:18248"/>
    </ligandPart>
</feature>
<keyword evidence="8 10" id="KW-0503">Monooxygenase</keyword>
<dbReference type="GO" id="GO:0020037">
    <property type="term" value="F:heme binding"/>
    <property type="evidence" value="ECO:0007669"/>
    <property type="project" value="InterPro"/>
</dbReference>
<evidence type="ECO:0000256" key="9">
    <source>
        <dbReference type="PIRSR" id="PIRSR602403-1"/>
    </source>
</evidence>
<protein>
    <submittedName>
        <fullName evidence="12">Cytochrome P450</fullName>
    </submittedName>
</protein>
<keyword evidence="5 9" id="KW-0479">Metal-binding</keyword>
<dbReference type="SUPFAM" id="SSF48264">
    <property type="entry name" value="Cytochrome P450"/>
    <property type="match status" value="1"/>
</dbReference>
<dbReference type="Pfam" id="PF00067">
    <property type="entry name" value="p450"/>
    <property type="match status" value="1"/>
</dbReference>
<evidence type="ECO:0000313" key="13">
    <source>
        <dbReference type="EMBL" id="RYN80782.1"/>
    </source>
</evidence>
<keyword evidence="7 9" id="KW-0408">Iron</keyword>
<accession>A0A177DT21</accession>